<dbReference type="PANTHER" id="PTHR46888:SF1">
    <property type="entry name" value="RIBONUCLEASE H"/>
    <property type="match status" value="1"/>
</dbReference>
<accession>A0AAV7SLP7</accession>
<organism evidence="2 3">
    <name type="scientific">Pleurodeles waltl</name>
    <name type="common">Iberian ribbed newt</name>
    <dbReference type="NCBI Taxonomy" id="8319"/>
    <lineage>
        <taxon>Eukaryota</taxon>
        <taxon>Metazoa</taxon>
        <taxon>Chordata</taxon>
        <taxon>Craniata</taxon>
        <taxon>Vertebrata</taxon>
        <taxon>Euteleostomi</taxon>
        <taxon>Amphibia</taxon>
        <taxon>Batrachia</taxon>
        <taxon>Caudata</taxon>
        <taxon>Salamandroidea</taxon>
        <taxon>Salamandridae</taxon>
        <taxon>Pleurodelinae</taxon>
        <taxon>Pleurodeles</taxon>
    </lineage>
</organism>
<sequence length="215" mass="24887">QIDNGQQVLITCVHGDQRYYPTANIRLQWRDRTEDLWVVVLSNLDEDIILGTDYEDFPSLLERAGQEHILRTWWKEAPKGIITDEPGRVRVILSKKQKREQRRSYSQHFPSSEGSTLSGKICTITGDFRRNQNEDLSLKHAWQQAQSGAIQGVGPRFLIRNHLLYRNPTPTRGNDLQLVVPRSHRQQVLQLAHGDNGEGHLGREKTEEAVLRRFY</sequence>
<evidence type="ECO:0000313" key="3">
    <source>
        <dbReference type="Proteomes" id="UP001066276"/>
    </source>
</evidence>
<dbReference type="AlphaFoldDB" id="A0AAV7SLP7"/>
<feature type="non-terminal residue" evidence="2">
    <location>
        <position position="1"/>
    </location>
</feature>
<evidence type="ECO:0000313" key="2">
    <source>
        <dbReference type="EMBL" id="KAJ1164981.1"/>
    </source>
</evidence>
<gene>
    <name evidence="2" type="ORF">NDU88_005411</name>
</gene>
<dbReference type="PANTHER" id="PTHR46888">
    <property type="entry name" value="ZINC KNUCKLE DOMAINCONTAINING PROTEIN-RELATED"/>
    <property type="match status" value="1"/>
</dbReference>
<evidence type="ECO:0000259" key="1">
    <source>
        <dbReference type="Pfam" id="PF17921"/>
    </source>
</evidence>
<protein>
    <recommendedName>
        <fullName evidence="1">Integrase zinc-binding domain-containing protein</fullName>
    </recommendedName>
</protein>
<proteinExistence type="predicted"/>
<name>A0AAV7SLP7_PLEWA</name>
<keyword evidence="3" id="KW-1185">Reference proteome</keyword>
<dbReference type="Gene3D" id="1.10.340.70">
    <property type="match status" value="1"/>
</dbReference>
<dbReference type="Proteomes" id="UP001066276">
    <property type="component" value="Chromosome 4_2"/>
</dbReference>
<comment type="caution">
    <text evidence="2">The sequence shown here is derived from an EMBL/GenBank/DDBJ whole genome shotgun (WGS) entry which is preliminary data.</text>
</comment>
<reference evidence="2" key="1">
    <citation type="journal article" date="2022" name="bioRxiv">
        <title>Sequencing and chromosome-scale assembly of the giantPleurodeles waltlgenome.</title>
        <authorList>
            <person name="Brown T."/>
            <person name="Elewa A."/>
            <person name="Iarovenko S."/>
            <person name="Subramanian E."/>
            <person name="Araus A.J."/>
            <person name="Petzold A."/>
            <person name="Susuki M."/>
            <person name="Suzuki K.-i.T."/>
            <person name="Hayashi T."/>
            <person name="Toyoda A."/>
            <person name="Oliveira C."/>
            <person name="Osipova E."/>
            <person name="Leigh N.D."/>
            <person name="Simon A."/>
            <person name="Yun M.H."/>
        </authorList>
    </citation>
    <scope>NUCLEOTIDE SEQUENCE</scope>
    <source>
        <strain evidence="2">20211129_DDA</strain>
        <tissue evidence="2">Liver</tissue>
    </source>
</reference>
<dbReference type="Pfam" id="PF17921">
    <property type="entry name" value="Integrase_H2C2"/>
    <property type="match status" value="1"/>
</dbReference>
<feature type="domain" description="Integrase zinc-binding" evidence="1">
    <location>
        <begin position="180"/>
        <end position="215"/>
    </location>
</feature>
<dbReference type="EMBL" id="JANPWB010000008">
    <property type="protein sequence ID" value="KAJ1164981.1"/>
    <property type="molecule type" value="Genomic_DNA"/>
</dbReference>
<dbReference type="InterPro" id="IPR041588">
    <property type="entry name" value="Integrase_H2C2"/>
</dbReference>